<accession>A0A6G0X7U8</accession>
<gene>
    <name evidence="1" type="ORF">Ae201684_007708</name>
</gene>
<comment type="caution">
    <text evidence="1">The sequence shown here is derived from an EMBL/GenBank/DDBJ whole genome shotgun (WGS) entry which is preliminary data.</text>
</comment>
<organism evidence="1 2">
    <name type="scientific">Aphanomyces euteiches</name>
    <dbReference type="NCBI Taxonomy" id="100861"/>
    <lineage>
        <taxon>Eukaryota</taxon>
        <taxon>Sar</taxon>
        <taxon>Stramenopiles</taxon>
        <taxon>Oomycota</taxon>
        <taxon>Saprolegniomycetes</taxon>
        <taxon>Saprolegniales</taxon>
        <taxon>Verrucalvaceae</taxon>
        <taxon>Aphanomyces</taxon>
    </lineage>
</organism>
<evidence type="ECO:0000313" key="2">
    <source>
        <dbReference type="Proteomes" id="UP000481153"/>
    </source>
</evidence>
<dbReference type="EMBL" id="VJMJ01000092">
    <property type="protein sequence ID" value="KAF0735924.1"/>
    <property type="molecule type" value="Genomic_DNA"/>
</dbReference>
<dbReference type="Proteomes" id="UP000481153">
    <property type="component" value="Unassembled WGS sequence"/>
</dbReference>
<proteinExistence type="predicted"/>
<keyword evidence="2" id="KW-1185">Reference proteome</keyword>
<evidence type="ECO:0000313" key="1">
    <source>
        <dbReference type="EMBL" id="KAF0735924.1"/>
    </source>
</evidence>
<protein>
    <submittedName>
        <fullName evidence="1">Uncharacterized protein</fullName>
    </submittedName>
</protein>
<dbReference type="VEuPathDB" id="FungiDB:AeMF1_012689"/>
<sequence>MTAIFKRHCIEDMEEEWNVMEDLQCLFTEDMRAEPRFGILDLFLDSTDSEGRTNRVIAAATKKKRIRTKVAPEKTAQAKRKREIIDLIHQITVLENQLIEKGRTVPARQGMSTWENAAREEFFAQAKALQKNAQLKRDVSEQTAFIKQITQLLRTRAPKAFRSLDLSGYAWQLCRLPAHVSERISAINSIAHRQFTRLEGAFINAGLYARSSDLLRKKKFPQPDGKVTIEFAYNVKLAAPCHVIGAVVWKILSDKELSPWPSDGDETIEMVDPFTMYRTYSRPRDGKRAAIHANMVFKYFAEAERQVIVWRSILDDELLPEIRDGHVHDEPAGLIFVHCLQNLVNLLCSCKTAITIFEKVSFSEPPFQYGKFPKLPPKSEQVILATSLVKQTIIRRGLRLELMFETGINNVVKSYRAGLV</sequence>
<name>A0A6G0X7U8_9STRA</name>
<reference evidence="1 2" key="1">
    <citation type="submission" date="2019-07" db="EMBL/GenBank/DDBJ databases">
        <title>Genomics analysis of Aphanomyces spp. identifies a new class of oomycete effector associated with host adaptation.</title>
        <authorList>
            <person name="Gaulin E."/>
        </authorList>
    </citation>
    <scope>NUCLEOTIDE SEQUENCE [LARGE SCALE GENOMIC DNA]</scope>
    <source>
        <strain evidence="1 2">ATCC 201684</strain>
    </source>
</reference>
<dbReference type="AlphaFoldDB" id="A0A6G0X7U8"/>